<keyword evidence="2" id="KW-0812">Transmembrane</keyword>
<evidence type="ECO:0000256" key="1">
    <source>
        <dbReference type="SAM" id="MobiDB-lite"/>
    </source>
</evidence>
<sequence>MPDSDNDKSLTDQTADDAAASTPTPVVKLGDAPEPKGGDADSPTKAFAVPAEAATSDAGTEAEESDAESQTPEANDSTTGSVESSADVTDTVQISKSDVAEAAAAVDDDADKTTQFAVPPKAAPAQPTAPAAAPQQAAPAQQPAPQVIPPAAAAPAEKKGKGKLIGIVVAALVVIAAIAVGIWYMTIGTSPETKVADAAKDYQQAMNDGDLVKLRDITCGDENTTYTSMDEAEFKKAYAAQKANNELMQFDDVNAVSINGDTAKVGVDMYPSGDPSKKAPVQITLHKVGDDWKVCKDLK</sequence>
<evidence type="ECO:0008006" key="5">
    <source>
        <dbReference type="Google" id="ProtNLM"/>
    </source>
</evidence>
<dbReference type="OrthoDB" id="4485830at2"/>
<keyword evidence="4" id="KW-1185">Reference proteome</keyword>
<protein>
    <recommendedName>
        <fullName evidence="5">DUF4878 domain-containing protein</fullName>
    </recommendedName>
</protein>
<comment type="caution">
    <text evidence="3">The sequence shown here is derived from an EMBL/GenBank/DDBJ whole genome shotgun (WGS) entry which is preliminary data.</text>
</comment>
<reference evidence="4" key="1">
    <citation type="submission" date="2019-06" db="EMBL/GenBank/DDBJ databases">
        <title>Gordonia isolated from sludge of a wastewater treatment plant.</title>
        <authorList>
            <person name="Tamura T."/>
            <person name="Aoyama K."/>
            <person name="Kang Y."/>
            <person name="Saito S."/>
            <person name="Akiyama N."/>
            <person name="Yazawa K."/>
            <person name="Gonoi T."/>
            <person name="Mikami Y."/>
        </authorList>
    </citation>
    <scope>NUCLEOTIDE SEQUENCE [LARGE SCALE GENOMIC DNA]</scope>
    <source>
        <strain evidence="4">NBRC 107696</strain>
    </source>
</reference>
<keyword evidence="2" id="KW-1133">Transmembrane helix</keyword>
<organism evidence="3 4">
    <name type="scientific">Gordonia spumicola</name>
    <dbReference type="NCBI Taxonomy" id="589161"/>
    <lineage>
        <taxon>Bacteria</taxon>
        <taxon>Bacillati</taxon>
        <taxon>Actinomycetota</taxon>
        <taxon>Actinomycetes</taxon>
        <taxon>Mycobacteriales</taxon>
        <taxon>Gordoniaceae</taxon>
        <taxon>Gordonia</taxon>
    </lineage>
</organism>
<keyword evidence="2" id="KW-0472">Membrane</keyword>
<feature type="compositionally biased region" description="Basic and acidic residues" evidence="1">
    <location>
        <begin position="1"/>
        <end position="10"/>
    </location>
</feature>
<evidence type="ECO:0000313" key="3">
    <source>
        <dbReference type="EMBL" id="GEE00038.1"/>
    </source>
</evidence>
<name>A0A7I9V3M9_9ACTN</name>
<dbReference type="Gene3D" id="3.10.450.50">
    <property type="match status" value="1"/>
</dbReference>
<feature type="region of interest" description="Disordered" evidence="1">
    <location>
        <begin position="119"/>
        <end position="153"/>
    </location>
</feature>
<dbReference type="AlphaFoldDB" id="A0A7I9V3M9"/>
<feature type="compositionally biased region" description="Low complexity" evidence="1">
    <location>
        <begin position="11"/>
        <end position="24"/>
    </location>
</feature>
<dbReference type="InterPro" id="IPR032710">
    <property type="entry name" value="NTF2-like_dom_sf"/>
</dbReference>
<evidence type="ECO:0000256" key="2">
    <source>
        <dbReference type="SAM" id="Phobius"/>
    </source>
</evidence>
<gene>
    <name evidence="3" type="ORF">nbrc107696_04840</name>
</gene>
<dbReference type="Proteomes" id="UP000444960">
    <property type="component" value="Unassembled WGS sequence"/>
</dbReference>
<feature type="region of interest" description="Disordered" evidence="1">
    <location>
        <begin position="1"/>
        <end position="93"/>
    </location>
</feature>
<dbReference type="SUPFAM" id="SSF54427">
    <property type="entry name" value="NTF2-like"/>
    <property type="match status" value="1"/>
</dbReference>
<dbReference type="RefSeq" id="WP_161893985.1">
    <property type="nucleotide sequence ID" value="NZ_BJOV01000002.1"/>
</dbReference>
<evidence type="ECO:0000313" key="4">
    <source>
        <dbReference type="Proteomes" id="UP000444960"/>
    </source>
</evidence>
<feature type="compositionally biased region" description="Polar residues" evidence="1">
    <location>
        <begin position="68"/>
        <end position="93"/>
    </location>
</feature>
<feature type="transmembrane region" description="Helical" evidence="2">
    <location>
        <begin position="164"/>
        <end position="185"/>
    </location>
</feature>
<dbReference type="EMBL" id="BJOV01000002">
    <property type="protein sequence ID" value="GEE00038.1"/>
    <property type="molecule type" value="Genomic_DNA"/>
</dbReference>
<accession>A0A7I9V3M9</accession>
<proteinExistence type="predicted"/>